<sequence length="92" mass="10213">MPMALELPNKELTPQMERHSGVGGKGRRWCEVEKEWLAAVAKVVSSGLWNQELLYALYSILRPCTNATATPTPPPMLSSPNDLCSKLAWLEC</sequence>
<reference evidence="2 3" key="1">
    <citation type="journal article" date="2023" name="Genes (Basel)">
        <title>Chromosome-Level Genome Assembly and Circadian Gene Repertoire of the Patagonia Blennie Eleginops maclovinus-The Closest Ancestral Proxy of Antarctic Cryonotothenioids.</title>
        <authorList>
            <person name="Cheng C.C."/>
            <person name="Rivera-Colon A.G."/>
            <person name="Minhas B.F."/>
            <person name="Wilson L."/>
            <person name="Rayamajhi N."/>
            <person name="Vargas-Chacoff L."/>
            <person name="Catchen J.M."/>
        </authorList>
    </citation>
    <scope>NUCLEOTIDE SEQUENCE [LARGE SCALE GENOMIC DNA]</scope>
    <source>
        <strain evidence="2">JMC-PN-2008</strain>
    </source>
</reference>
<evidence type="ECO:0000256" key="1">
    <source>
        <dbReference type="SAM" id="MobiDB-lite"/>
    </source>
</evidence>
<dbReference type="Proteomes" id="UP001346869">
    <property type="component" value="Unassembled WGS sequence"/>
</dbReference>
<evidence type="ECO:0000313" key="2">
    <source>
        <dbReference type="EMBL" id="KAK5870051.1"/>
    </source>
</evidence>
<proteinExistence type="predicted"/>
<accession>A0AAN7Y082</accession>
<reference evidence="2 3" key="2">
    <citation type="journal article" date="2023" name="Mol. Biol. Evol.">
        <title>Genomics of Secondarily Temperate Adaptation in the Only Non-Antarctic Icefish.</title>
        <authorList>
            <person name="Rivera-Colon A.G."/>
            <person name="Rayamajhi N."/>
            <person name="Minhas B.F."/>
            <person name="Madrigal G."/>
            <person name="Bilyk K.T."/>
            <person name="Yoon V."/>
            <person name="Hune M."/>
            <person name="Gregory S."/>
            <person name="Cheng C.H.C."/>
            <person name="Catchen J.M."/>
        </authorList>
    </citation>
    <scope>NUCLEOTIDE SEQUENCE [LARGE SCALE GENOMIC DNA]</scope>
    <source>
        <strain evidence="2">JMC-PN-2008</strain>
    </source>
</reference>
<dbReference type="AlphaFoldDB" id="A0AAN7Y082"/>
<feature type="region of interest" description="Disordered" evidence="1">
    <location>
        <begin position="1"/>
        <end position="24"/>
    </location>
</feature>
<evidence type="ECO:0000313" key="3">
    <source>
        <dbReference type="Proteomes" id="UP001346869"/>
    </source>
</evidence>
<dbReference type="EMBL" id="JAUZQC010000006">
    <property type="protein sequence ID" value="KAK5870051.1"/>
    <property type="molecule type" value="Genomic_DNA"/>
</dbReference>
<gene>
    <name evidence="2" type="ORF">PBY51_024715</name>
</gene>
<protein>
    <submittedName>
        <fullName evidence="2">Uncharacterized protein</fullName>
    </submittedName>
</protein>
<keyword evidence="3" id="KW-1185">Reference proteome</keyword>
<comment type="caution">
    <text evidence="2">The sequence shown here is derived from an EMBL/GenBank/DDBJ whole genome shotgun (WGS) entry which is preliminary data.</text>
</comment>
<name>A0AAN7Y082_ELEMC</name>
<organism evidence="2 3">
    <name type="scientific">Eleginops maclovinus</name>
    <name type="common">Patagonian blennie</name>
    <name type="synonym">Eleginus maclovinus</name>
    <dbReference type="NCBI Taxonomy" id="56733"/>
    <lineage>
        <taxon>Eukaryota</taxon>
        <taxon>Metazoa</taxon>
        <taxon>Chordata</taxon>
        <taxon>Craniata</taxon>
        <taxon>Vertebrata</taxon>
        <taxon>Euteleostomi</taxon>
        <taxon>Actinopterygii</taxon>
        <taxon>Neopterygii</taxon>
        <taxon>Teleostei</taxon>
        <taxon>Neoteleostei</taxon>
        <taxon>Acanthomorphata</taxon>
        <taxon>Eupercaria</taxon>
        <taxon>Perciformes</taxon>
        <taxon>Notothenioidei</taxon>
        <taxon>Eleginopidae</taxon>
        <taxon>Eleginops</taxon>
    </lineage>
</organism>